<accession>A0A8T3BSN2</accession>
<reference evidence="3" key="1">
    <citation type="journal article" date="2022" name="Front. Genet.">
        <title>Chromosome-Scale Assembly of the Dendrobium nobile Genome Provides Insights Into the Molecular Mechanism of the Biosynthesis of the Medicinal Active Ingredient of Dendrobium.</title>
        <authorList>
            <person name="Xu Q."/>
            <person name="Niu S.-C."/>
            <person name="Li K.-L."/>
            <person name="Zheng P.-J."/>
            <person name="Zhang X.-J."/>
            <person name="Jia Y."/>
            <person name="Liu Y."/>
            <person name="Niu Y.-X."/>
            <person name="Yu L.-H."/>
            <person name="Chen D.-F."/>
            <person name="Zhang G.-Q."/>
        </authorList>
    </citation>
    <scope>NUCLEOTIDE SEQUENCE</scope>
    <source>
        <tissue evidence="3">Leaf</tissue>
    </source>
</reference>
<feature type="domain" description="Nucleolar 27S pre-rRNA processing Urb2/Npa2 C-terminal" evidence="2">
    <location>
        <begin position="1866"/>
        <end position="2101"/>
    </location>
</feature>
<evidence type="ECO:0000313" key="3">
    <source>
        <dbReference type="EMBL" id="KAI0520255.1"/>
    </source>
</evidence>
<evidence type="ECO:0000256" key="1">
    <source>
        <dbReference type="SAM" id="MobiDB-lite"/>
    </source>
</evidence>
<protein>
    <recommendedName>
        <fullName evidence="2">Nucleolar 27S pre-rRNA processing Urb2/Npa2 C-terminal domain-containing protein</fullName>
    </recommendedName>
</protein>
<gene>
    <name evidence="3" type="ORF">KFK09_007726</name>
</gene>
<dbReference type="Proteomes" id="UP000829196">
    <property type="component" value="Unassembled WGS sequence"/>
</dbReference>
<keyword evidence="4" id="KW-1185">Reference proteome</keyword>
<dbReference type="Pfam" id="PF10441">
    <property type="entry name" value="Urb2"/>
    <property type="match status" value="1"/>
</dbReference>
<dbReference type="EMBL" id="JAGYWB010000006">
    <property type="protein sequence ID" value="KAI0520255.1"/>
    <property type="molecule type" value="Genomic_DNA"/>
</dbReference>
<comment type="caution">
    <text evidence="3">The sequence shown here is derived from an EMBL/GenBank/DDBJ whole genome shotgun (WGS) entry which is preliminary data.</text>
</comment>
<dbReference type="GO" id="GO:0005730">
    <property type="term" value="C:nucleolus"/>
    <property type="evidence" value="ECO:0007669"/>
    <property type="project" value="TreeGrafter"/>
</dbReference>
<dbReference type="GO" id="GO:0042254">
    <property type="term" value="P:ribosome biogenesis"/>
    <property type="evidence" value="ECO:0007669"/>
    <property type="project" value="TreeGrafter"/>
</dbReference>
<dbReference type="PANTHER" id="PTHR15682:SF2">
    <property type="entry name" value="UNHEALTHY RIBOSOME BIOGENESIS PROTEIN 2 HOMOLOG"/>
    <property type="match status" value="1"/>
</dbReference>
<organism evidence="3 4">
    <name type="scientific">Dendrobium nobile</name>
    <name type="common">Orchid</name>
    <dbReference type="NCBI Taxonomy" id="94219"/>
    <lineage>
        <taxon>Eukaryota</taxon>
        <taxon>Viridiplantae</taxon>
        <taxon>Streptophyta</taxon>
        <taxon>Embryophyta</taxon>
        <taxon>Tracheophyta</taxon>
        <taxon>Spermatophyta</taxon>
        <taxon>Magnoliopsida</taxon>
        <taxon>Liliopsida</taxon>
        <taxon>Asparagales</taxon>
        <taxon>Orchidaceae</taxon>
        <taxon>Epidendroideae</taxon>
        <taxon>Malaxideae</taxon>
        <taxon>Dendrobiinae</taxon>
        <taxon>Dendrobium</taxon>
    </lineage>
</organism>
<name>A0A8T3BSN2_DENNO</name>
<dbReference type="OrthoDB" id="160374at2759"/>
<dbReference type="PROSITE" id="PS51257">
    <property type="entry name" value="PROKAR_LIPOPROTEIN"/>
    <property type="match status" value="1"/>
</dbReference>
<dbReference type="InterPro" id="IPR052609">
    <property type="entry name" value="Ribosome_Biogenesis_Reg"/>
</dbReference>
<evidence type="ECO:0000313" key="4">
    <source>
        <dbReference type="Proteomes" id="UP000829196"/>
    </source>
</evidence>
<dbReference type="InterPro" id="IPR018849">
    <property type="entry name" value="Urb2/Npa2_C"/>
</dbReference>
<proteinExistence type="predicted"/>
<feature type="region of interest" description="Disordered" evidence="1">
    <location>
        <begin position="1512"/>
        <end position="1542"/>
    </location>
</feature>
<evidence type="ECO:0000259" key="2">
    <source>
        <dbReference type="Pfam" id="PF10441"/>
    </source>
</evidence>
<dbReference type="PANTHER" id="PTHR15682">
    <property type="entry name" value="UNHEALTHY RIBOSOME BIOGENESIS PROTEIN 2 HOMOLOG"/>
    <property type="match status" value="1"/>
</dbReference>
<sequence length="2102" mass="238407">MLKSCEQTPPKTRLPVSCFLGSSSIMACSHSTVPAKSHFKRKKLLVNSEEQPQPQEEDRDEGSDLKKIKLCESWENLDLILTLQSKDIHLQRKIEASFDFASSKASDCDGNLQPVSFSRALRYVFDWMQSLLMSTDRNRKSRELMDPCLDYRCWAVIRSCSEKFSAGVSPNLFRAVMPVLKQALLLLDAKSNFGVESCQLFENTLQCLSSLLASNSRAFYNVGVDLWISCVADVLNIVSRVSSREKQAYSPSKILLDISALLLEHFASFLRFHPNPKNIFRVFVERLLELLFEVFVLVQLRTKDSCCEQFSGMLKIVEDVMSNGLFHPAHISGFLSSRSSTVGQEGKSRVSNESYHRHLHNKLENVIQGKKVTALGGFACLLRLFASKVKGQNGSSLSFRGHQVLKKGDAVTGDAQEASMPLFEVFIQFMKPLLDECKHCAENELSIMSGASEHGLVELHCMLRSVNETLDSFIQEKIYVRTEDTTEGKHYCFLKEIYDTFYSISIKLHFFWLSELQMGDEVKKMLPLIAREIFLGVGYFLEIEYRVFDDDLVIVWLMLLSFLAVNLSSTDAKPCSLLMNEILSVGCKLINVYSELRQVNAPLFALCRAVRFLIYSSDCITDVYKVFSSSSLSSQLCLEAAKALVCSQDLRLTIANAVKSVPEGQASNCIQQMNLDIADALEWIRHNSFSVDIESLVEDRTANVCMLDMDIQAEVLGRILSEIYATVLEFLSITATNSILIGNSLKNLIKTLRPSLGCFLQTQSDNVNDFFFSITGRKLSNPEFIENGNISQVKLQSTCWLFLFFFRLYASSRSLYKQSISLMPPDLSYKASESLGDLFTTSCCMDWVEKSEKMDGGYFSWIATSSISLPEAIKILSEDLLSSSFAAYAPLVYILQVISIQRLSDLSRLIKAFEYFHKKAQMQLQDDTTTQRSMKVWKRFIARSRKEAVELTNFMTGTLSLLDSKVPFGKFDGCGKASCESEGEWDRSVCSLDEKSLHVAIWWLFCQNFDVWCAHSTKKHLKKFVSYLFLYSLPCGPCPSDHRDVKDDSMKKYFSHTVTLHRISLELLQDTNLYEQMTTYTKFSSRFFHLIKKLLSPILLHNSTNNLDLRSLPNWVEFLNILEKGSVMINANDGLDLHDGSSLPGSVSVLPRMIYLEHSNRQPSNSFSLELKACETLFNLFCKMPKFYGNAKLFSRYATYMLNIERLLLSNLLNHQDESYTYDPFELLRLFVSCRRAMKYLVMGSTEKLGVIELRSICVVFDCSSSILWLFKSVYNVAGLPNAFFGERDSTLVQDMIYSLIDHTSYVMLKISEAKACATLHFLLKEMFNKDQMSPNHHGLNDNDSSPRSFQTCDDWEHVEPIAEVLKEHAEKFYITLKSCVHSVNLDACSNSPDWNKFSSVISCFQALLLGLTSACDSMFKEMTLEIRQISSLTLYFVSKLSNHIAVFDDLINLCLKMMILDDRQAIENVLNDQDDTSMLDCVERTMKLYTPIGTAKLFCCPSEHTKKDNAIVGEEIKSSQSASGSASRKERSGASTIRKQSSPASHMKWAIDFFHLINKFDIQKFRISSGSLLQRLLNDMSPQVAFILRQIFTTSATILRIKCMPSYDTHLKDQPYNDRSILISTVVLFETSYIILQELSEMIGPPCWLSFAWLDGVLTYFEVVGSLFNFVEPDISKDVYTHLIDLHLKAMGKCISLQGKTATLSYHDMVSDTKMLEVQNETSWNSLRSLEHGKYGFVAFKTKLRMSIKKYIMIPSVVYLKMSIQVIERKLVGVRQDYTSIYELNTGNMDGGMVSSDSAASIECFELILETFSGHNQFLKKSMPNLVGAIINIVLHLQKPSIFYVEKFCPNKSKVDTDAGAVILKCIEVLTKVVGRRSFHMDSSFVSQYLHIPMALFTGFRKLMASRVSQNSSIFFCNKESTPLAGRKLYVLDHQFSIELYTSCCRLMCSTIKNQKSEAERCIHLLEESLSTMLSCLEVADSDTAKKEGYVSWELGEAIKCASFLRRIYEEIRHQKDVLGKYAFLLLSNYISTFSGCGPSKGVIRREIDEALRPGVYSLIDICTSDDLQQLHSLLSEGACRSTLATLLHDYKQNFLYEGKI</sequence>